<feature type="domain" description="Fe2OG dioxygenase" evidence="3">
    <location>
        <begin position="221"/>
        <end position="324"/>
    </location>
</feature>
<dbReference type="STRING" id="1403190.A0A0F0IJG0"/>
<dbReference type="GO" id="GO:0046872">
    <property type="term" value="F:metal ion binding"/>
    <property type="evidence" value="ECO:0007669"/>
    <property type="project" value="UniProtKB-KW"/>
</dbReference>
<organism evidence="4 5">
    <name type="scientific">Aspergillus parasiticus (strain ATCC 56775 / NRRL 5862 / SRRC 143 / SU-1)</name>
    <dbReference type="NCBI Taxonomy" id="1403190"/>
    <lineage>
        <taxon>Eukaryota</taxon>
        <taxon>Fungi</taxon>
        <taxon>Dikarya</taxon>
        <taxon>Ascomycota</taxon>
        <taxon>Pezizomycotina</taxon>
        <taxon>Eurotiomycetes</taxon>
        <taxon>Eurotiomycetidae</taxon>
        <taxon>Eurotiales</taxon>
        <taxon>Aspergillaceae</taxon>
        <taxon>Aspergillus</taxon>
        <taxon>Aspergillus subgen. Circumdati</taxon>
    </lineage>
</organism>
<dbReference type="SUPFAM" id="SSF51197">
    <property type="entry name" value="Clavaminate synthase-like"/>
    <property type="match status" value="1"/>
</dbReference>
<dbReference type="GO" id="GO:0016491">
    <property type="term" value="F:oxidoreductase activity"/>
    <property type="evidence" value="ECO:0007669"/>
    <property type="project" value="UniProtKB-KW"/>
</dbReference>
<comment type="similarity">
    <text evidence="1 2">Belongs to the iron/ascorbate-dependent oxidoreductase family.</text>
</comment>
<dbReference type="Gene3D" id="2.60.120.330">
    <property type="entry name" value="B-lactam Antibiotic, Isopenicillin N Synthase, Chain"/>
    <property type="match status" value="1"/>
</dbReference>
<dbReference type="InterPro" id="IPR027443">
    <property type="entry name" value="IPNS-like_sf"/>
</dbReference>
<dbReference type="AlphaFoldDB" id="A0A0F0IJG0"/>
<dbReference type="PROSITE" id="PS51471">
    <property type="entry name" value="FE2OG_OXY"/>
    <property type="match status" value="1"/>
</dbReference>
<gene>
    <name evidence="4" type="ORF">P875_00021888</name>
</gene>
<evidence type="ECO:0000313" key="5">
    <source>
        <dbReference type="Proteomes" id="UP000033540"/>
    </source>
</evidence>
<keyword evidence="2" id="KW-0408">Iron</keyword>
<evidence type="ECO:0000313" key="4">
    <source>
        <dbReference type="EMBL" id="KJK65998.1"/>
    </source>
</evidence>
<accession>A0A0F0IJG0</accession>
<dbReference type="OrthoDB" id="288590at2759"/>
<dbReference type="InterPro" id="IPR026992">
    <property type="entry name" value="DIOX_N"/>
</dbReference>
<keyword evidence="2" id="KW-0479">Metal-binding</keyword>
<dbReference type="InterPro" id="IPR005123">
    <property type="entry name" value="Oxoglu/Fe-dep_dioxygenase_dom"/>
</dbReference>
<dbReference type="PANTHER" id="PTHR47990">
    <property type="entry name" value="2-OXOGLUTARATE (2OG) AND FE(II)-DEPENDENT OXYGENASE SUPERFAMILY PROTEIN-RELATED"/>
    <property type="match status" value="1"/>
</dbReference>
<dbReference type="GO" id="GO:0044283">
    <property type="term" value="P:small molecule biosynthetic process"/>
    <property type="evidence" value="ECO:0007669"/>
    <property type="project" value="UniProtKB-ARBA"/>
</dbReference>
<evidence type="ECO:0000256" key="2">
    <source>
        <dbReference type="RuleBase" id="RU003682"/>
    </source>
</evidence>
<evidence type="ECO:0000256" key="1">
    <source>
        <dbReference type="ARBA" id="ARBA00008056"/>
    </source>
</evidence>
<dbReference type="Proteomes" id="UP000033540">
    <property type="component" value="Unassembled WGS sequence"/>
</dbReference>
<dbReference type="InterPro" id="IPR050231">
    <property type="entry name" value="Iron_ascorbate_oxido_reductase"/>
</dbReference>
<evidence type="ECO:0000259" key="3">
    <source>
        <dbReference type="PROSITE" id="PS51471"/>
    </source>
</evidence>
<name>A0A0F0IJG0_ASPPU</name>
<dbReference type="PRINTS" id="PR00682">
    <property type="entry name" value="IPNSYNTHASE"/>
</dbReference>
<comment type="caution">
    <text evidence="4">The sequence shown here is derived from an EMBL/GenBank/DDBJ whole genome shotgun (WGS) entry which is preliminary data.</text>
</comment>
<sequence length="374" mass="42193">MEQVNISGKPPRLDFENIPIIDVAALKSPDRRERHRLATEIHDACTQVGFFYIKVTSLPDPKSHRSLTYILQNHGISEELISALHDAAHRFFALPEEQKMEYSVAKSKKYRGFMPVYAEEIPIADDPSERTDTNNTGALLESFDIGYEILADPQRAADDVLPPDTYDLYGDNQWPSDEVLPDFRDTYLLYCAEALTLCRRLMRSFALALNLEEGFFDPVMNFPGVTSRLLHYPPQLVEGEVRDGLGAHTDYECFTILSQDNVPALQVRNARGEWVVAPPIPGTLVVNIADCLSKWTNETFKSTVHRVVNLTGQERYSIPFFFGVDYNTTVSVLPSCISDDRPACVQPFKAGEFVRAQLAKTYVAYSEEPSTKAR</sequence>
<dbReference type="Pfam" id="PF03171">
    <property type="entry name" value="2OG-FeII_Oxy"/>
    <property type="match status" value="1"/>
</dbReference>
<keyword evidence="2" id="KW-0560">Oxidoreductase</keyword>
<dbReference type="EMBL" id="JZEE01000326">
    <property type="protein sequence ID" value="KJK65998.1"/>
    <property type="molecule type" value="Genomic_DNA"/>
</dbReference>
<dbReference type="Pfam" id="PF14226">
    <property type="entry name" value="DIOX_N"/>
    <property type="match status" value="2"/>
</dbReference>
<dbReference type="InterPro" id="IPR044861">
    <property type="entry name" value="IPNS-like_FE2OG_OXY"/>
</dbReference>
<proteinExistence type="inferred from homology"/>
<protein>
    <submittedName>
        <fullName evidence="4">PcbC</fullName>
    </submittedName>
</protein>
<reference evidence="4 5" key="1">
    <citation type="submission" date="2015-02" db="EMBL/GenBank/DDBJ databases">
        <title>Draft genome sequence of Aspergillus parasiticus SU-1.</title>
        <authorList>
            <person name="Yu J."/>
            <person name="Fedorova N."/>
            <person name="Yin Y."/>
            <person name="Losada L."/>
            <person name="Zafar N."/>
            <person name="Taujale R."/>
            <person name="Ehrlich K.C."/>
            <person name="Bhatnagar D."/>
            <person name="Cleveland T.E."/>
            <person name="Bennett J.W."/>
            <person name="Nierman W.C."/>
        </authorList>
    </citation>
    <scope>NUCLEOTIDE SEQUENCE [LARGE SCALE GENOMIC DNA]</scope>
    <source>
        <strain evidence="5">ATCC 56775 / NRRL 5862 / SRRC 143 / SU-1</strain>
    </source>
</reference>